<reference evidence="1 2" key="1">
    <citation type="submission" date="2024-03" db="EMBL/GenBank/DDBJ databases">
        <title>Novel species of the genus Variovorax.</title>
        <authorList>
            <person name="Liu Q."/>
            <person name="Xin Y.-H."/>
        </authorList>
    </citation>
    <scope>NUCLEOTIDE SEQUENCE [LARGE SCALE GENOMIC DNA]</scope>
    <source>
        <strain evidence="1 2">KACC 18501</strain>
    </source>
</reference>
<dbReference type="RefSeq" id="WP_340364818.1">
    <property type="nucleotide sequence ID" value="NZ_JBBKZV010000009.1"/>
</dbReference>
<proteinExistence type="predicted"/>
<evidence type="ECO:0000313" key="2">
    <source>
        <dbReference type="Proteomes" id="UP001363010"/>
    </source>
</evidence>
<accession>A0ABU8W0X9</accession>
<sequence length="95" mass="11144">MNWSVGVNVPGVSIGVVEPGPVYYDEPARVYSRPVPPPAYYQPAPPVYYRPPVPVYVRPEPVYYGSPAQPYYESGDRWRHRHHHNRRHWDNDDRD</sequence>
<name>A0ABU8W0X9_9BURK</name>
<dbReference type="Proteomes" id="UP001363010">
    <property type="component" value="Unassembled WGS sequence"/>
</dbReference>
<keyword evidence="2" id="KW-1185">Reference proteome</keyword>
<evidence type="ECO:0000313" key="1">
    <source>
        <dbReference type="EMBL" id="MEJ8823700.1"/>
    </source>
</evidence>
<dbReference type="EMBL" id="JBBKZV010000009">
    <property type="protein sequence ID" value="MEJ8823700.1"/>
    <property type="molecule type" value="Genomic_DNA"/>
</dbReference>
<organism evidence="1 2">
    <name type="scientific">Variovorax humicola</name>
    <dbReference type="NCBI Taxonomy" id="1769758"/>
    <lineage>
        <taxon>Bacteria</taxon>
        <taxon>Pseudomonadati</taxon>
        <taxon>Pseudomonadota</taxon>
        <taxon>Betaproteobacteria</taxon>
        <taxon>Burkholderiales</taxon>
        <taxon>Comamonadaceae</taxon>
        <taxon>Variovorax</taxon>
    </lineage>
</organism>
<comment type="caution">
    <text evidence="1">The sequence shown here is derived from an EMBL/GenBank/DDBJ whole genome shotgun (WGS) entry which is preliminary data.</text>
</comment>
<evidence type="ECO:0008006" key="3">
    <source>
        <dbReference type="Google" id="ProtNLM"/>
    </source>
</evidence>
<protein>
    <recommendedName>
        <fullName evidence="3">PXPV repeat-containing protein</fullName>
    </recommendedName>
</protein>
<gene>
    <name evidence="1" type="ORF">WKW80_16935</name>
</gene>